<protein>
    <submittedName>
        <fullName evidence="1">Sporulation histidine kinase inhibitor Sda</fullName>
    </submittedName>
</protein>
<organism evidence="1 2">
    <name type="scientific">Metabacillus endolithicus</name>
    <dbReference type="NCBI Taxonomy" id="1535204"/>
    <lineage>
        <taxon>Bacteria</taxon>
        <taxon>Bacillati</taxon>
        <taxon>Bacillota</taxon>
        <taxon>Bacilli</taxon>
        <taxon>Bacillales</taxon>
        <taxon>Bacillaceae</taxon>
        <taxon>Metabacillus</taxon>
    </lineage>
</organism>
<dbReference type="Pfam" id="PF08970">
    <property type="entry name" value="Sda"/>
    <property type="match status" value="1"/>
</dbReference>
<dbReference type="EMBL" id="JBHUIK010000006">
    <property type="protein sequence ID" value="MFD2216200.1"/>
    <property type="molecule type" value="Genomic_DNA"/>
</dbReference>
<keyword evidence="1" id="KW-0649">Protein kinase inhibitor</keyword>
<accession>A0ABW5C2Y9</accession>
<evidence type="ECO:0000313" key="2">
    <source>
        <dbReference type="Proteomes" id="UP001597318"/>
    </source>
</evidence>
<reference evidence="2" key="1">
    <citation type="journal article" date="2019" name="Int. J. Syst. Evol. Microbiol.">
        <title>The Global Catalogue of Microorganisms (GCM) 10K type strain sequencing project: providing services to taxonomists for standard genome sequencing and annotation.</title>
        <authorList>
            <consortium name="The Broad Institute Genomics Platform"/>
            <consortium name="The Broad Institute Genome Sequencing Center for Infectious Disease"/>
            <person name="Wu L."/>
            <person name="Ma J."/>
        </authorList>
    </citation>
    <scope>NUCLEOTIDE SEQUENCE [LARGE SCALE GENOMIC DNA]</scope>
    <source>
        <strain evidence="2">CGMCC 1.15474</strain>
    </source>
</reference>
<comment type="caution">
    <text evidence="1">The sequence shown here is derived from an EMBL/GenBank/DDBJ whole genome shotgun (WGS) entry which is preliminary data.</text>
</comment>
<gene>
    <name evidence="1" type="primary">sda</name>
    <name evidence="1" type="ORF">ACFSKK_21230</name>
</gene>
<dbReference type="InterPro" id="IPR036916">
    <property type="entry name" value="Sda_sf"/>
</dbReference>
<name>A0ABW5C2Y9_9BACI</name>
<dbReference type="InterPro" id="IPR015064">
    <property type="entry name" value="Sda"/>
</dbReference>
<dbReference type="Gene3D" id="1.10.287.1100">
    <property type="entry name" value="Sporulation inhibitor A"/>
    <property type="match status" value="1"/>
</dbReference>
<dbReference type="GO" id="GO:0004860">
    <property type="term" value="F:protein kinase inhibitor activity"/>
    <property type="evidence" value="ECO:0007669"/>
    <property type="project" value="UniProtKB-KW"/>
</dbReference>
<keyword evidence="2" id="KW-1185">Reference proteome</keyword>
<evidence type="ECO:0000313" key="1">
    <source>
        <dbReference type="EMBL" id="MFD2216200.1"/>
    </source>
</evidence>
<dbReference type="RefSeq" id="WP_247339777.1">
    <property type="nucleotide sequence ID" value="NZ_CP095550.1"/>
</dbReference>
<dbReference type="Proteomes" id="UP001597318">
    <property type="component" value="Unassembled WGS sequence"/>
</dbReference>
<sequence>MRFTKLSDKTLLNSFQEASELHLSPDFIKLLEKEITERGLNKPNILKKQLKKIN</sequence>
<dbReference type="SUPFAM" id="SSF100985">
    <property type="entry name" value="Sporulation inhibitor Sda"/>
    <property type="match status" value="1"/>
</dbReference>
<proteinExistence type="predicted"/>